<name>A0A2K3KSQ7_TRIPR</name>
<gene>
    <name evidence="2" type="ORF">L195_g056651</name>
</gene>
<evidence type="ECO:0000256" key="1">
    <source>
        <dbReference type="SAM" id="MobiDB-lite"/>
    </source>
</evidence>
<organism evidence="2 3">
    <name type="scientific">Trifolium pratense</name>
    <name type="common">Red clover</name>
    <dbReference type="NCBI Taxonomy" id="57577"/>
    <lineage>
        <taxon>Eukaryota</taxon>
        <taxon>Viridiplantae</taxon>
        <taxon>Streptophyta</taxon>
        <taxon>Embryophyta</taxon>
        <taxon>Tracheophyta</taxon>
        <taxon>Spermatophyta</taxon>
        <taxon>Magnoliopsida</taxon>
        <taxon>eudicotyledons</taxon>
        <taxon>Gunneridae</taxon>
        <taxon>Pentapetalae</taxon>
        <taxon>rosids</taxon>
        <taxon>fabids</taxon>
        <taxon>Fabales</taxon>
        <taxon>Fabaceae</taxon>
        <taxon>Papilionoideae</taxon>
        <taxon>50 kb inversion clade</taxon>
        <taxon>NPAAA clade</taxon>
        <taxon>Hologalegina</taxon>
        <taxon>IRL clade</taxon>
        <taxon>Trifolieae</taxon>
        <taxon>Trifolium</taxon>
    </lineage>
</organism>
<dbReference type="ExpressionAtlas" id="A0A2K3KSQ7">
    <property type="expression patterns" value="baseline"/>
</dbReference>
<proteinExistence type="predicted"/>
<accession>A0A2K3KSQ7</accession>
<evidence type="ECO:0000313" key="2">
    <source>
        <dbReference type="EMBL" id="PNX69311.1"/>
    </source>
</evidence>
<feature type="non-terminal residue" evidence="2">
    <location>
        <position position="1"/>
    </location>
</feature>
<dbReference type="AlphaFoldDB" id="A0A2K3KSQ7"/>
<sequence>VFKQLNLSPEIHLSLSDDKDIDRVRRPWDILSAGHKIGIPKPLFRELKNEELEFYKNKFAGSQADRIVRAEAEKAAEQLKKTTIVATDGKGKKKNKSAAQQFKNKSAAQQMAKSCLD</sequence>
<comment type="caution">
    <text evidence="2">The sequence shown here is derived from an EMBL/GenBank/DDBJ whole genome shotgun (WGS) entry which is preliminary data.</text>
</comment>
<reference evidence="2 3" key="2">
    <citation type="journal article" date="2017" name="Front. Plant Sci.">
        <title>Gene Classification and Mining of Molecular Markers Useful in Red Clover (Trifolium pratense) Breeding.</title>
        <authorList>
            <person name="Istvanek J."/>
            <person name="Dluhosova J."/>
            <person name="Dluhos P."/>
            <person name="Patkova L."/>
            <person name="Nedelnik J."/>
            <person name="Repkova J."/>
        </authorList>
    </citation>
    <scope>NUCLEOTIDE SEQUENCE [LARGE SCALE GENOMIC DNA]</scope>
    <source>
        <strain evidence="3">cv. Tatra</strain>
        <tissue evidence="2">Young leaves</tissue>
    </source>
</reference>
<dbReference type="Proteomes" id="UP000236291">
    <property type="component" value="Unassembled WGS sequence"/>
</dbReference>
<dbReference type="STRING" id="57577.A0A2K3KSQ7"/>
<reference evidence="2 3" key="1">
    <citation type="journal article" date="2014" name="Am. J. Bot.">
        <title>Genome assembly and annotation for red clover (Trifolium pratense; Fabaceae).</title>
        <authorList>
            <person name="Istvanek J."/>
            <person name="Jaros M."/>
            <person name="Krenek A."/>
            <person name="Repkova J."/>
        </authorList>
    </citation>
    <scope>NUCLEOTIDE SEQUENCE [LARGE SCALE GENOMIC DNA]</scope>
    <source>
        <strain evidence="3">cv. Tatra</strain>
        <tissue evidence="2">Young leaves</tissue>
    </source>
</reference>
<protein>
    <submittedName>
        <fullName evidence="2">Putative methionine-tRNA ligase-like protein</fullName>
    </submittedName>
</protein>
<dbReference type="GO" id="GO:0016874">
    <property type="term" value="F:ligase activity"/>
    <property type="evidence" value="ECO:0007669"/>
    <property type="project" value="UniProtKB-KW"/>
</dbReference>
<evidence type="ECO:0000313" key="3">
    <source>
        <dbReference type="Proteomes" id="UP000236291"/>
    </source>
</evidence>
<keyword evidence="2" id="KW-0436">Ligase</keyword>
<dbReference type="EMBL" id="ASHM01108340">
    <property type="protein sequence ID" value="PNX69311.1"/>
    <property type="molecule type" value="Genomic_DNA"/>
</dbReference>
<feature type="region of interest" description="Disordered" evidence="1">
    <location>
        <begin position="88"/>
        <end position="117"/>
    </location>
</feature>
<feature type="compositionally biased region" description="Polar residues" evidence="1">
    <location>
        <begin position="97"/>
        <end position="117"/>
    </location>
</feature>